<dbReference type="InterPro" id="IPR015500">
    <property type="entry name" value="Peptidase_S8_subtilisin-rel"/>
</dbReference>
<dbReference type="InterPro" id="IPR036852">
    <property type="entry name" value="Peptidase_S8/S53_dom_sf"/>
</dbReference>
<feature type="active site" description="Charge relay system" evidence="5 6">
    <location>
        <position position="194"/>
    </location>
</feature>
<evidence type="ECO:0000256" key="8">
    <source>
        <dbReference type="SAM" id="MobiDB-lite"/>
    </source>
</evidence>
<evidence type="ECO:0000256" key="3">
    <source>
        <dbReference type="ARBA" id="ARBA00022801"/>
    </source>
</evidence>
<dbReference type="PROSITE" id="PS00136">
    <property type="entry name" value="SUBTILASE_ASP"/>
    <property type="match status" value="1"/>
</dbReference>
<dbReference type="PROSITE" id="PS00138">
    <property type="entry name" value="SUBTILASE_SER"/>
    <property type="match status" value="1"/>
</dbReference>
<sequence>MPPNHRRRGVLGCLAAATSILLALGTPASADINPGGINENGQYVATPTPQSSDALSPTMKKAEGDVLVFVKFKGQGAYEQTQPDEVLHNKQEPVKKQGEATSIKEQVENQARQAAQDSGAEIRYTVHNTMRGAALHGDAEKIRSLAARDDVERITPIVAKKSMNAYSDIDSKAVQAWAESTGYTGKGVKIAVVDSGIDYTHTDFGGPGTKEAYEKAKTLTDLPDADSGLIDRSKVVGGIDLVGDDYNALDAGSTPKPDNNPLDCRPEGYETGGHGTHVAGTAAGYGVNADGSTFRGDYSKLTENDLKNMKIGPGSAPEAQLLSIRVFGCQGSSNVVMQGLDRALDPNEDGDFSDRANIINLSLGSEFSPADDPDSAMVDALAQQGILTVTAAGNANEFNGVGDTYSDSGSPANAASSISVANANGTMSVSDQLKIVSPENGIPLDFIDGIFRDFKFIDGDYSLNFPLDKAPADKRTGYVTLAPERNHDGCKPFTPEEAEKIKGKWVMLDWEVDYTHKVNCSSAERFDHVAQAGGTGVLLVLKDYPAQQGFGGNATIPGFRINTAFAADIKPYVEAGTFKVEANEAYKKATHIPTRLEFGLNSMSSRGQHGTEGFIKPDVAAPGVDIFSASVGQGTEGVYNTGTSMAAPHVSGIAAQVMQAHPDYTPAMVKAAIMNSADTNITNNSGYKYAVDRVGSGFVNAKKAVNAKVLVYNEETPERVSLSFGVLEYPLDGEDHTVTRNIVVRNMDSVAHTYELSYQYGPEIPGSGPEVPPLVTVEPGETVKVPITFSTYTPFLEKTMDPTLEKEQTAMAYTDGQYQPIISGKRQYIASVSGRILLKDANQDDWEELIRLPVHAAPKPISTMKVQGSEIQFENGKATETTVKLAGQDVNQGGYRSMMGAFELGAASPRIPTENLDLPSSQSMDLQYVGAASDAPALKAAGQNPNDGKIYFGISTWGIWDSMHPGRQLQVTLDTNRDGKPDYNLEVGPEKGLDYPLVKVWKANGDTWEITNRYPLNGAWGDTDTNIMDTNVMVLGVPLKDLGLTADTASSIDYAVSTNTWSNAKAGGDYVDATEKISFNPFAPKVWFEGESAGVPGLFADRNGGEMKVHRVEGEKPSALFLHLHNGTGDLSGQNGAAGERAQVVPLSEQQQSSLPAPSEPTESPKDSSLPGPSEPAESPKDSSLPGPSEPTESPKADTSLPK</sequence>
<evidence type="ECO:0000256" key="7">
    <source>
        <dbReference type="RuleBase" id="RU003355"/>
    </source>
</evidence>
<evidence type="ECO:0000256" key="6">
    <source>
        <dbReference type="PROSITE-ProRule" id="PRU01240"/>
    </source>
</evidence>
<dbReference type="InterPro" id="IPR023827">
    <property type="entry name" value="Peptidase_S8_Asp-AS"/>
</dbReference>
<name>A0A448UYH5_9MICC</name>
<gene>
    <name evidence="11" type="primary">vpr_1</name>
    <name evidence="11" type="ORF">NCTC10918_02245</name>
</gene>
<dbReference type="InterPro" id="IPR050131">
    <property type="entry name" value="Peptidase_S8_subtilisin-like"/>
</dbReference>
<dbReference type="Gene3D" id="3.40.50.200">
    <property type="entry name" value="Peptidase S8/S53 domain"/>
    <property type="match status" value="2"/>
</dbReference>
<dbReference type="GO" id="GO:0006508">
    <property type="term" value="P:proteolysis"/>
    <property type="evidence" value="ECO:0007669"/>
    <property type="project" value="UniProtKB-KW"/>
</dbReference>
<evidence type="ECO:0000259" key="10">
    <source>
        <dbReference type="Pfam" id="PF00082"/>
    </source>
</evidence>
<feature type="active site" description="Charge relay system" evidence="5 6">
    <location>
        <position position="274"/>
    </location>
</feature>
<evidence type="ECO:0000256" key="5">
    <source>
        <dbReference type="PIRSR" id="PIRSR615500-1"/>
    </source>
</evidence>
<feature type="region of interest" description="Disordered" evidence="8">
    <location>
        <begin position="1123"/>
        <end position="1203"/>
    </location>
</feature>
<feature type="signal peptide" evidence="9">
    <location>
        <begin position="1"/>
        <end position="30"/>
    </location>
</feature>
<proteinExistence type="inferred from homology"/>
<accession>A0A448UYH5</accession>
<dbReference type="GO" id="GO:0004252">
    <property type="term" value="F:serine-type endopeptidase activity"/>
    <property type="evidence" value="ECO:0007669"/>
    <property type="project" value="UniProtKB-UniRule"/>
</dbReference>
<dbReference type="InterPro" id="IPR023828">
    <property type="entry name" value="Peptidase_S8_Ser-AS"/>
</dbReference>
<evidence type="ECO:0000256" key="4">
    <source>
        <dbReference type="ARBA" id="ARBA00022825"/>
    </source>
</evidence>
<dbReference type="PROSITE" id="PS00137">
    <property type="entry name" value="SUBTILASE_HIS"/>
    <property type="match status" value="1"/>
</dbReference>
<dbReference type="PANTHER" id="PTHR43806">
    <property type="entry name" value="PEPTIDASE S8"/>
    <property type="match status" value="1"/>
</dbReference>
<evidence type="ECO:0000256" key="1">
    <source>
        <dbReference type="ARBA" id="ARBA00011073"/>
    </source>
</evidence>
<keyword evidence="9" id="KW-0732">Signal</keyword>
<reference evidence="11 12" key="1">
    <citation type="submission" date="2018-12" db="EMBL/GenBank/DDBJ databases">
        <authorList>
            <consortium name="Pathogen Informatics"/>
        </authorList>
    </citation>
    <scope>NUCLEOTIDE SEQUENCE [LARGE SCALE GENOMIC DNA]</scope>
    <source>
        <strain evidence="11 12">NCTC10918</strain>
    </source>
</reference>
<dbReference type="InterPro" id="IPR022398">
    <property type="entry name" value="Peptidase_S8_His-AS"/>
</dbReference>
<dbReference type="EC" id="3.4.21.-" evidence="11"/>
<evidence type="ECO:0000313" key="11">
    <source>
        <dbReference type="EMBL" id="VEJ30953.1"/>
    </source>
</evidence>
<dbReference type="CDD" id="cd07474">
    <property type="entry name" value="Peptidases_S8_subtilisin_Vpr-like"/>
    <property type="match status" value="1"/>
</dbReference>
<dbReference type="PRINTS" id="PR00723">
    <property type="entry name" value="SUBTILISIN"/>
</dbReference>
<dbReference type="EMBL" id="LR134521">
    <property type="protein sequence ID" value="VEJ30953.1"/>
    <property type="molecule type" value="Genomic_DNA"/>
</dbReference>
<dbReference type="InterPro" id="IPR000209">
    <property type="entry name" value="Peptidase_S8/S53_dom"/>
</dbReference>
<dbReference type="Pfam" id="PF00082">
    <property type="entry name" value="Peptidase_S8"/>
    <property type="match status" value="1"/>
</dbReference>
<evidence type="ECO:0000256" key="9">
    <source>
        <dbReference type="SAM" id="SignalP"/>
    </source>
</evidence>
<protein>
    <submittedName>
        <fullName evidence="11">Minor extracellular protease vpr</fullName>
        <ecNumber evidence="11">3.4.21.-</ecNumber>
    </submittedName>
</protein>
<feature type="active site" description="Charge relay system" evidence="5 6">
    <location>
        <position position="644"/>
    </location>
</feature>
<dbReference type="SUPFAM" id="SSF52743">
    <property type="entry name" value="Subtilisin-like"/>
    <property type="match status" value="1"/>
</dbReference>
<dbReference type="InterPro" id="IPR034213">
    <property type="entry name" value="S8_Vpr-like"/>
</dbReference>
<dbReference type="STRING" id="762948.HMPREF0733_11117"/>
<comment type="similarity">
    <text evidence="1 6 7">Belongs to the peptidase S8 family.</text>
</comment>
<keyword evidence="3 6" id="KW-0378">Hydrolase</keyword>
<feature type="chain" id="PRO_5019136170" evidence="9">
    <location>
        <begin position="31"/>
        <end position="1203"/>
    </location>
</feature>
<dbReference type="Proteomes" id="UP000270988">
    <property type="component" value="Chromosome"/>
</dbReference>
<evidence type="ECO:0000313" key="12">
    <source>
        <dbReference type="Proteomes" id="UP000270988"/>
    </source>
</evidence>
<keyword evidence="2 6" id="KW-0645">Protease</keyword>
<dbReference type="PROSITE" id="PS51892">
    <property type="entry name" value="SUBTILASE"/>
    <property type="match status" value="1"/>
</dbReference>
<feature type="domain" description="Peptidase S8/S53" evidence="10">
    <location>
        <begin position="185"/>
        <end position="687"/>
    </location>
</feature>
<keyword evidence="4 6" id="KW-0720">Serine protease</keyword>
<dbReference type="PANTHER" id="PTHR43806:SF65">
    <property type="entry name" value="SERINE PROTEASE APRX"/>
    <property type="match status" value="1"/>
</dbReference>
<organism evidence="11 12">
    <name type="scientific">Rothia dentocariosa</name>
    <dbReference type="NCBI Taxonomy" id="2047"/>
    <lineage>
        <taxon>Bacteria</taxon>
        <taxon>Bacillati</taxon>
        <taxon>Actinomycetota</taxon>
        <taxon>Actinomycetes</taxon>
        <taxon>Micrococcales</taxon>
        <taxon>Micrococcaceae</taxon>
        <taxon>Rothia</taxon>
    </lineage>
</organism>
<dbReference type="AlphaFoldDB" id="A0A448UYH5"/>
<evidence type="ECO:0000256" key="2">
    <source>
        <dbReference type="ARBA" id="ARBA00022670"/>
    </source>
</evidence>